<dbReference type="InterPro" id="IPR016039">
    <property type="entry name" value="Thiolase-like"/>
</dbReference>
<dbReference type="EMBL" id="JAATEJ010000006">
    <property type="protein sequence ID" value="NJP43971.1"/>
    <property type="molecule type" value="Genomic_DNA"/>
</dbReference>
<reference evidence="1 2" key="1">
    <citation type="submission" date="2020-03" db="EMBL/GenBank/DDBJ databases">
        <title>WGS of actinomycetes isolated from Thailand.</title>
        <authorList>
            <person name="Thawai C."/>
        </authorList>
    </citation>
    <scope>NUCLEOTIDE SEQUENCE [LARGE SCALE GENOMIC DNA]</scope>
    <source>
        <strain evidence="1 2">PRB2-1</strain>
    </source>
</reference>
<proteinExistence type="predicted"/>
<evidence type="ECO:0000313" key="2">
    <source>
        <dbReference type="Proteomes" id="UP000734511"/>
    </source>
</evidence>
<comment type="caution">
    <text evidence="1">The sequence shown here is derived from an EMBL/GenBank/DDBJ whole genome shotgun (WGS) entry which is preliminary data.</text>
</comment>
<name>A0ABX0ZKZ1_9ACTN</name>
<evidence type="ECO:0008006" key="3">
    <source>
        <dbReference type="Google" id="ProtNLM"/>
    </source>
</evidence>
<dbReference type="SUPFAM" id="SSF53901">
    <property type="entry name" value="Thiolase-like"/>
    <property type="match status" value="1"/>
</dbReference>
<keyword evidence="2" id="KW-1185">Reference proteome</keyword>
<sequence>MSVCAAGAWPEGPADGEPPQVPGFVVSSFSPLFAAAARRCLERRPEAAPDAVTAVVVVSALGDVASAVHVAAVVDAAGVEGGAGGAQGGGGLSPLMFFQAVPNAVAGHVAAKWGLFGPVVCVGDTAAGVEVAALLVEDGDADEVLLVRVDQATAGAGARDRAEAVLVSGGKAP</sequence>
<protein>
    <recommendedName>
        <fullName evidence="3">Beta-ketoacyl synthase N-terminal domain-containing protein</fullName>
    </recommendedName>
</protein>
<dbReference type="Proteomes" id="UP000734511">
    <property type="component" value="Unassembled WGS sequence"/>
</dbReference>
<accession>A0ABX0ZKZ1</accession>
<organism evidence="1 2">
    <name type="scientific">Actinacidiphila epipremni</name>
    <dbReference type="NCBI Taxonomy" id="2053013"/>
    <lineage>
        <taxon>Bacteria</taxon>
        <taxon>Bacillati</taxon>
        <taxon>Actinomycetota</taxon>
        <taxon>Actinomycetes</taxon>
        <taxon>Kitasatosporales</taxon>
        <taxon>Streptomycetaceae</taxon>
        <taxon>Actinacidiphila</taxon>
    </lineage>
</organism>
<dbReference type="Gene3D" id="3.40.47.10">
    <property type="match status" value="1"/>
</dbReference>
<evidence type="ECO:0000313" key="1">
    <source>
        <dbReference type="EMBL" id="NJP43971.1"/>
    </source>
</evidence>
<gene>
    <name evidence="1" type="ORF">HCN08_11215</name>
</gene>